<name>A0A0F9SG33_9ZZZZ</name>
<protein>
    <submittedName>
        <fullName evidence="1">Uncharacterized protein</fullName>
    </submittedName>
</protein>
<organism evidence="1">
    <name type="scientific">marine sediment metagenome</name>
    <dbReference type="NCBI Taxonomy" id="412755"/>
    <lineage>
        <taxon>unclassified sequences</taxon>
        <taxon>metagenomes</taxon>
        <taxon>ecological metagenomes</taxon>
    </lineage>
</organism>
<proteinExistence type="predicted"/>
<dbReference type="AlphaFoldDB" id="A0A0F9SG33"/>
<sequence length="62" mass="6738">MINIEMVDGRLTLIGNGTPVVIGKSVPPDFVVSEIFNEAVVDCVKDFHFKFPGTITGDTNEI</sequence>
<reference evidence="1" key="1">
    <citation type="journal article" date="2015" name="Nature">
        <title>Complex archaea that bridge the gap between prokaryotes and eukaryotes.</title>
        <authorList>
            <person name="Spang A."/>
            <person name="Saw J.H."/>
            <person name="Jorgensen S.L."/>
            <person name="Zaremba-Niedzwiedzka K."/>
            <person name="Martijn J."/>
            <person name="Lind A.E."/>
            <person name="van Eijk R."/>
            <person name="Schleper C."/>
            <person name="Guy L."/>
            <person name="Ettema T.J."/>
        </authorList>
    </citation>
    <scope>NUCLEOTIDE SEQUENCE</scope>
</reference>
<evidence type="ECO:0000313" key="1">
    <source>
        <dbReference type="EMBL" id="KKN66014.1"/>
    </source>
</evidence>
<gene>
    <name evidence="1" type="ORF">LCGC14_0476060</name>
</gene>
<accession>A0A0F9SG33</accession>
<dbReference type="EMBL" id="LAZR01000512">
    <property type="protein sequence ID" value="KKN66014.1"/>
    <property type="molecule type" value="Genomic_DNA"/>
</dbReference>
<comment type="caution">
    <text evidence="1">The sequence shown here is derived from an EMBL/GenBank/DDBJ whole genome shotgun (WGS) entry which is preliminary data.</text>
</comment>